<organism evidence="4">
    <name type="scientific">Drosophila rhopaloa</name>
    <name type="common">Fruit fly</name>
    <dbReference type="NCBI Taxonomy" id="1041015"/>
    <lineage>
        <taxon>Eukaryota</taxon>
        <taxon>Metazoa</taxon>
        <taxon>Ecdysozoa</taxon>
        <taxon>Arthropoda</taxon>
        <taxon>Hexapoda</taxon>
        <taxon>Insecta</taxon>
        <taxon>Pterygota</taxon>
        <taxon>Neoptera</taxon>
        <taxon>Endopterygota</taxon>
        <taxon>Diptera</taxon>
        <taxon>Brachycera</taxon>
        <taxon>Muscomorpha</taxon>
        <taxon>Ephydroidea</taxon>
        <taxon>Drosophilidae</taxon>
        <taxon>Drosophila</taxon>
        <taxon>Sophophora</taxon>
    </lineage>
</organism>
<feature type="signal peptide" evidence="1">
    <location>
        <begin position="1"/>
        <end position="18"/>
    </location>
</feature>
<evidence type="ECO:0000313" key="4">
    <source>
        <dbReference type="RefSeq" id="XP_016991050.1"/>
    </source>
</evidence>
<dbReference type="AlphaFoldDB" id="A0A6P4FKJ8"/>
<reference evidence="4" key="2">
    <citation type="submission" date="2025-04" db="UniProtKB">
        <authorList>
            <consortium name="RefSeq"/>
        </authorList>
    </citation>
    <scope>IDENTIFICATION</scope>
</reference>
<evidence type="ECO:0000256" key="1">
    <source>
        <dbReference type="SAM" id="SignalP"/>
    </source>
</evidence>
<dbReference type="CTD" id="42578"/>
<reference evidence="2" key="3">
    <citation type="submission" date="2025-05" db="UniProtKB">
        <authorList>
            <consortium name="EnsemblMetazoa"/>
        </authorList>
    </citation>
    <scope>IDENTIFICATION</scope>
</reference>
<dbReference type="EnsemblMetazoa" id="XM_017135561.2">
    <property type="protein sequence ID" value="XP_016991050.1"/>
    <property type="gene ID" value="LOC108052996"/>
</dbReference>
<dbReference type="Proteomes" id="UP001652680">
    <property type="component" value="Unassembled WGS sequence"/>
</dbReference>
<dbReference type="GeneID" id="108052996"/>
<keyword evidence="1" id="KW-0732">Signal</keyword>
<gene>
    <name evidence="4" type="primary">LOC108052996</name>
    <name evidence="2" type="synonym">108052996</name>
</gene>
<accession>A0A6P4FKJ8</accession>
<reference evidence="3" key="1">
    <citation type="journal article" date="2021" name="Elife">
        <title>Highly contiguous assemblies of 101 drosophilid genomes.</title>
        <authorList>
            <person name="Kim B.Y."/>
            <person name="Wang J.R."/>
            <person name="Miller D.E."/>
            <person name="Barmina O."/>
            <person name="Delaney E."/>
            <person name="Thompson A."/>
            <person name="Comeault A.A."/>
            <person name="Peede D."/>
            <person name="D'Agostino E.R."/>
            <person name="Pelaez J."/>
            <person name="Aguilar J.M."/>
            <person name="Haji D."/>
            <person name="Matsunaga T."/>
            <person name="Armstrong E.E."/>
            <person name="Zych M."/>
            <person name="Ogawa Y."/>
            <person name="Stamenkovic-Radak M."/>
            <person name="Jelic M."/>
            <person name="Veselinovic M.S."/>
            <person name="Tanaskovic M."/>
            <person name="Eric P."/>
            <person name="Gao J.J."/>
            <person name="Katoh T.K."/>
            <person name="Toda M.J."/>
            <person name="Watabe H."/>
            <person name="Watada M."/>
            <person name="Davis J.S."/>
            <person name="Moyle L.C."/>
            <person name="Manoli G."/>
            <person name="Bertolini E."/>
            <person name="Kostal V."/>
            <person name="Hawley R.S."/>
            <person name="Takahashi A."/>
            <person name="Jones C.D."/>
            <person name="Price D.K."/>
            <person name="Whiteman N."/>
            <person name="Kopp A."/>
            <person name="Matute D.R."/>
            <person name="Petrov D.A."/>
        </authorList>
    </citation>
    <scope>NUCLEOTIDE SEQUENCE [LARGE SCALE GENOMIC DNA]</scope>
</reference>
<keyword evidence="3" id="KW-1185">Reference proteome</keyword>
<feature type="chain" id="PRO_5028040520" evidence="1">
    <location>
        <begin position="19"/>
        <end position="122"/>
    </location>
</feature>
<evidence type="ECO:0000313" key="2">
    <source>
        <dbReference type="EnsemblMetazoa" id="XP_016991050.1"/>
    </source>
</evidence>
<dbReference type="OMA" id="PYEVAHY"/>
<proteinExistence type="predicted"/>
<dbReference type="RefSeq" id="XP_016991050.1">
    <property type="nucleotide sequence ID" value="XM_017135561.1"/>
</dbReference>
<evidence type="ECO:0000313" key="3">
    <source>
        <dbReference type="Proteomes" id="UP001652680"/>
    </source>
</evidence>
<dbReference type="OrthoDB" id="7879817at2759"/>
<sequence>MASTLVILLISALALVQANTIYGSGEDYLAQRDTTSSLAQQDAFWWPYEVAHYPEAYVLMHKVDRRLERIDNDETKSKIKEYAVGLLRQCIQDGQMDQHCVGRSIGATMSFIHHQKRQENRL</sequence>
<name>A0A6P4FKJ8_DRORH</name>
<protein>
    <submittedName>
        <fullName evidence="4">Uncharacterized protein LOC108052996</fullName>
    </submittedName>
</protein>